<dbReference type="InterPro" id="IPR000644">
    <property type="entry name" value="CBS_dom"/>
</dbReference>
<evidence type="ECO:0000256" key="2">
    <source>
        <dbReference type="PROSITE-ProRule" id="PRU00703"/>
    </source>
</evidence>
<name>A0A841FU47_9ACTN</name>
<keyword evidence="5" id="KW-1185">Reference proteome</keyword>
<dbReference type="InterPro" id="IPR046342">
    <property type="entry name" value="CBS_dom_sf"/>
</dbReference>
<dbReference type="Pfam" id="PF00571">
    <property type="entry name" value="CBS"/>
    <property type="match status" value="2"/>
</dbReference>
<sequence>MQVRNAMSTQVLSIGPDHTLRQAARLMSQKRVGAAVVIDPDSSGIGILTERDILNAIGAGLDPDVERTGSHLTSDLVFAPPTWTLHEAASAMVRGGFRHLIIIDGKEPSGVISVRDIVRVWSQAIQSQGAVSTPMH</sequence>
<accession>A0A841FU47</accession>
<dbReference type="SMART" id="SM00116">
    <property type="entry name" value="CBS"/>
    <property type="match status" value="2"/>
</dbReference>
<dbReference type="Gene3D" id="3.10.580.10">
    <property type="entry name" value="CBS-domain"/>
    <property type="match status" value="1"/>
</dbReference>
<dbReference type="PANTHER" id="PTHR43080:SF2">
    <property type="entry name" value="CBS DOMAIN-CONTAINING PROTEIN"/>
    <property type="match status" value="1"/>
</dbReference>
<dbReference type="AlphaFoldDB" id="A0A841FU47"/>
<dbReference type="PROSITE" id="PS51371">
    <property type="entry name" value="CBS"/>
    <property type="match status" value="2"/>
</dbReference>
<gene>
    <name evidence="4" type="ORF">HNR73_006186</name>
</gene>
<feature type="domain" description="CBS" evidence="3">
    <location>
        <begin position="72"/>
        <end position="127"/>
    </location>
</feature>
<feature type="domain" description="CBS" evidence="3">
    <location>
        <begin position="7"/>
        <end position="63"/>
    </location>
</feature>
<organism evidence="4 5">
    <name type="scientific">Phytomonospora endophytica</name>
    <dbReference type="NCBI Taxonomy" id="714109"/>
    <lineage>
        <taxon>Bacteria</taxon>
        <taxon>Bacillati</taxon>
        <taxon>Actinomycetota</taxon>
        <taxon>Actinomycetes</taxon>
        <taxon>Micromonosporales</taxon>
        <taxon>Micromonosporaceae</taxon>
        <taxon>Phytomonospora</taxon>
    </lineage>
</organism>
<comment type="caution">
    <text evidence="4">The sequence shown here is derived from an EMBL/GenBank/DDBJ whole genome shotgun (WGS) entry which is preliminary data.</text>
</comment>
<dbReference type="EMBL" id="JACHGT010000016">
    <property type="protein sequence ID" value="MBB6038303.1"/>
    <property type="molecule type" value="Genomic_DNA"/>
</dbReference>
<dbReference type="RefSeq" id="WP_184791103.1">
    <property type="nucleotide sequence ID" value="NZ_BONT01000008.1"/>
</dbReference>
<dbReference type="SUPFAM" id="SSF54631">
    <property type="entry name" value="CBS-domain pair"/>
    <property type="match status" value="1"/>
</dbReference>
<keyword evidence="1 2" id="KW-0129">CBS domain</keyword>
<evidence type="ECO:0000259" key="3">
    <source>
        <dbReference type="PROSITE" id="PS51371"/>
    </source>
</evidence>
<evidence type="ECO:0000256" key="1">
    <source>
        <dbReference type="ARBA" id="ARBA00023122"/>
    </source>
</evidence>
<proteinExistence type="predicted"/>
<dbReference type="Proteomes" id="UP000548476">
    <property type="component" value="Unassembled WGS sequence"/>
</dbReference>
<evidence type="ECO:0000313" key="4">
    <source>
        <dbReference type="EMBL" id="MBB6038303.1"/>
    </source>
</evidence>
<reference evidence="4 5" key="1">
    <citation type="submission" date="2020-08" db="EMBL/GenBank/DDBJ databases">
        <title>Genomic Encyclopedia of Type Strains, Phase IV (KMG-IV): sequencing the most valuable type-strain genomes for metagenomic binning, comparative biology and taxonomic classification.</title>
        <authorList>
            <person name="Goeker M."/>
        </authorList>
    </citation>
    <scope>NUCLEOTIDE SEQUENCE [LARGE SCALE GENOMIC DNA]</scope>
    <source>
        <strain evidence="4 5">YIM 65646</strain>
    </source>
</reference>
<protein>
    <submittedName>
        <fullName evidence="4">CBS domain-containing protein</fullName>
    </submittedName>
</protein>
<dbReference type="PANTHER" id="PTHR43080">
    <property type="entry name" value="CBS DOMAIN-CONTAINING PROTEIN CBSX3, MITOCHONDRIAL"/>
    <property type="match status" value="1"/>
</dbReference>
<evidence type="ECO:0000313" key="5">
    <source>
        <dbReference type="Proteomes" id="UP000548476"/>
    </source>
</evidence>
<dbReference type="InterPro" id="IPR051257">
    <property type="entry name" value="Diverse_CBS-Domain"/>
</dbReference>